<feature type="non-terminal residue" evidence="2">
    <location>
        <position position="1"/>
    </location>
</feature>
<reference evidence="2" key="1">
    <citation type="journal article" date="2019" name="Sci. Rep.">
        <title>Draft genome of Tanacetum cinerariifolium, the natural source of mosquito coil.</title>
        <authorList>
            <person name="Yamashiro T."/>
            <person name="Shiraishi A."/>
            <person name="Satake H."/>
            <person name="Nakayama K."/>
        </authorList>
    </citation>
    <scope>NUCLEOTIDE SEQUENCE</scope>
</reference>
<gene>
    <name evidence="2" type="ORF">Tci_879580</name>
</gene>
<feature type="non-terminal residue" evidence="2">
    <location>
        <position position="220"/>
    </location>
</feature>
<comment type="caution">
    <text evidence="2">The sequence shown here is derived from an EMBL/GenBank/DDBJ whole genome shotgun (WGS) entry which is preliminary data.</text>
</comment>
<accession>A0A699TED1</accession>
<evidence type="ECO:0000313" key="2">
    <source>
        <dbReference type="EMBL" id="GFD07611.1"/>
    </source>
</evidence>
<dbReference type="EMBL" id="BKCJ011232578">
    <property type="protein sequence ID" value="GFD07611.1"/>
    <property type="molecule type" value="Genomic_DNA"/>
</dbReference>
<evidence type="ECO:0000256" key="1">
    <source>
        <dbReference type="SAM" id="MobiDB-lite"/>
    </source>
</evidence>
<organism evidence="2">
    <name type="scientific">Tanacetum cinerariifolium</name>
    <name type="common">Dalmatian daisy</name>
    <name type="synonym">Chrysanthemum cinerariifolium</name>
    <dbReference type="NCBI Taxonomy" id="118510"/>
    <lineage>
        <taxon>Eukaryota</taxon>
        <taxon>Viridiplantae</taxon>
        <taxon>Streptophyta</taxon>
        <taxon>Embryophyta</taxon>
        <taxon>Tracheophyta</taxon>
        <taxon>Spermatophyta</taxon>
        <taxon>Magnoliopsida</taxon>
        <taxon>eudicotyledons</taxon>
        <taxon>Gunneridae</taxon>
        <taxon>Pentapetalae</taxon>
        <taxon>asterids</taxon>
        <taxon>campanulids</taxon>
        <taxon>Asterales</taxon>
        <taxon>Asteraceae</taxon>
        <taxon>Asteroideae</taxon>
        <taxon>Anthemideae</taxon>
        <taxon>Anthemidinae</taxon>
        <taxon>Tanacetum</taxon>
    </lineage>
</organism>
<proteinExistence type="predicted"/>
<feature type="region of interest" description="Disordered" evidence="1">
    <location>
        <begin position="13"/>
        <end position="35"/>
    </location>
</feature>
<protein>
    <submittedName>
        <fullName evidence="2">Uncharacterized protein</fullName>
    </submittedName>
</protein>
<sequence length="220" mass="24672">RDQGNCPLFQGGARRHGCERPARSAGTPTDECDDSYHAPDSMGLRRPDGDVGHMEGFWDHAGFVIKVGNALLFCQLIHVDRHDVVAAPAVGQFNGLRRDVAPQRRQVRRRFLRMTFHPLPGLTQGVEHHLQDLGVRFGEARIGHIEAVVIGDAAGAVGQDPNMVFTLLSCQERVPYRPGVDFAAGKRRHTVWCLQINRSDVLERQSGFFQRRYQQKMAAR</sequence>
<dbReference type="AlphaFoldDB" id="A0A699TED1"/>
<name>A0A699TED1_TANCI</name>